<evidence type="ECO:0000256" key="6">
    <source>
        <dbReference type="ARBA" id="ARBA00023136"/>
    </source>
</evidence>
<dbReference type="InterPro" id="IPR051393">
    <property type="entry name" value="ABC_transporter_permease"/>
</dbReference>
<evidence type="ECO:0000313" key="11">
    <source>
        <dbReference type="Proteomes" id="UP000294508"/>
    </source>
</evidence>
<feature type="compositionally biased region" description="Basic and acidic residues" evidence="8">
    <location>
        <begin position="8"/>
        <end position="19"/>
    </location>
</feature>
<feature type="region of interest" description="Disordered" evidence="8">
    <location>
        <begin position="1"/>
        <end position="26"/>
    </location>
</feature>
<keyword evidence="5 7" id="KW-1133">Transmembrane helix</keyword>
<dbReference type="PANTHER" id="PTHR30193">
    <property type="entry name" value="ABC TRANSPORTER PERMEASE PROTEIN"/>
    <property type="match status" value="1"/>
</dbReference>
<feature type="transmembrane region" description="Helical" evidence="7">
    <location>
        <begin position="233"/>
        <end position="253"/>
    </location>
</feature>
<organism evidence="10 11">
    <name type="scientific">Kribbella steppae</name>
    <dbReference type="NCBI Taxonomy" id="2512223"/>
    <lineage>
        <taxon>Bacteria</taxon>
        <taxon>Bacillati</taxon>
        <taxon>Actinomycetota</taxon>
        <taxon>Actinomycetes</taxon>
        <taxon>Propionibacteriales</taxon>
        <taxon>Kribbellaceae</taxon>
        <taxon>Kribbella</taxon>
    </lineage>
</organism>
<dbReference type="EMBL" id="SLWN01000005">
    <property type="protein sequence ID" value="TCO30510.1"/>
    <property type="molecule type" value="Genomic_DNA"/>
</dbReference>
<evidence type="ECO:0000256" key="1">
    <source>
        <dbReference type="ARBA" id="ARBA00004651"/>
    </source>
</evidence>
<dbReference type="InterPro" id="IPR035906">
    <property type="entry name" value="MetI-like_sf"/>
</dbReference>
<evidence type="ECO:0000256" key="5">
    <source>
        <dbReference type="ARBA" id="ARBA00022989"/>
    </source>
</evidence>
<dbReference type="GO" id="GO:0055085">
    <property type="term" value="P:transmembrane transport"/>
    <property type="evidence" value="ECO:0007669"/>
    <property type="project" value="InterPro"/>
</dbReference>
<feature type="transmembrane region" description="Helical" evidence="7">
    <location>
        <begin position="131"/>
        <end position="151"/>
    </location>
</feature>
<evidence type="ECO:0000256" key="4">
    <source>
        <dbReference type="ARBA" id="ARBA00022692"/>
    </source>
</evidence>
<feature type="transmembrane region" description="Helical" evidence="7">
    <location>
        <begin position="288"/>
        <end position="307"/>
    </location>
</feature>
<keyword evidence="3" id="KW-1003">Cell membrane</keyword>
<comment type="similarity">
    <text evidence="7">Belongs to the binding-protein-dependent transport system permease family.</text>
</comment>
<dbReference type="GO" id="GO:0005886">
    <property type="term" value="C:plasma membrane"/>
    <property type="evidence" value="ECO:0007669"/>
    <property type="project" value="UniProtKB-SubCell"/>
</dbReference>
<evidence type="ECO:0000256" key="2">
    <source>
        <dbReference type="ARBA" id="ARBA00022448"/>
    </source>
</evidence>
<feature type="transmembrane region" description="Helical" evidence="7">
    <location>
        <begin position="179"/>
        <end position="201"/>
    </location>
</feature>
<evidence type="ECO:0000256" key="3">
    <source>
        <dbReference type="ARBA" id="ARBA00022475"/>
    </source>
</evidence>
<keyword evidence="10" id="KW-0762">Sugar transport</keyword>
<reference evidence="10 11" key="1">
    <citation type="journal article" date="2015" name="Stand. Genomic Sci.">
        <title>Genomic Encyclopedia of Bacterial and Archaeal Type Strains, Phase III: the genomes of soil and plant-associated and newly described type strains.</title>
        <authorList>
            <person name="Whitman W.B."/>
            <person name="Woyke T."/>
            <person name="Klenk H.P."/>
            <person name="Zhou Y."/>
            <person name="Lilburn T.G."/>
            <person name="Beck B.J."/>
            <person name="De Vos P."/>
            <person name="Vandamme P."/>
            <person name="Eisen J.A."/>
            <person name="Garrity G."/>
            <person name="Hugenholtz P."/>
            <person name="Kyrpides N.C."/>
        </authorList>
    </citation>
    <scope>NUCLEOTIDE SEQUENCE [LARGE SCALE GENOMIC DNA]</scope>
    <source>
        <strain evidence="10 11">VKM Ac-2572</strain>
    </source>
</reference>
<proteinExistence type="inferred from homology"/>
<evidence type="ECO:0000259" key="9">
    <source>
        <dbReference type="PROSITE" id="PS50928"/>
    </source>
</evidence>
<dbReference type="SUPFAM" id="SSF161098">
    <property type="entry name" value="MetI-like"/>
    <property type="match status" value="1"/>
</dbReference>
<dbReference type="CDD" id="cd06261">
    <property type="entry name" value="TM_PBP2"/>
    <property type="match status" value="1"/>
</dbReference>
<accession>A0A4R2HKH3</accession>
<dbReference type="Proteomes" id="UP000294508">
    <property type="component" value="Unassembled WGS sequence"/>
</dbReference>
<dbReference type="InterPro" id="IPR000515">
    <property type="entry name" value="MetI-like"/>
</dbReference>
<evidence type="ECO:0000313" key="10">
    <source>
        <dbReference type="EMBL" id="TCO30510.1"/>
    </source>
</evidence>
<dbReference type="PROSITE" id="PS50928">
    <property type="entry name" value="ABC_TM1"/>
    <property type="match status" value="1"/>
</dbReference>
<gene>
    <name evidence="10" type="ORF">EV652_105512</name>
</gene>
<protein>
    <submittedName>
        <fullName evidence="10">Multiple sugar transport system permease protein/sn-glycerol 3-phosphate transport system permease protein</fullName>
    </submittedName>
</protein>
<dbReference type="AlphaFoldDB" id="A0A4R2HKH3"/>
<feature type="transmembrane region" description="Helical" evidence="7">
    <location>
        <begin position="33"/>
        <end position="56"/>
    </location>
</feature>
<dbReference type="Pfam" id="PF00528">
    <property type="entry name" value="BPD_transp_1"/>
    <property type="match status" value="1"/>
</dbReference>
<dbReference type="Gene3D" id="1.10.3720.10">
    <property type="entry name" value="MetI-like"/>
    <property type="match status" value="1"/>
</dbReference>
<dbReference type="RefSeq" id="WP_242001824.1">
    <property type="nucleotide sequence ID" value="NZ_SLWN01000005.1"/>
</dbReference>
<feature type="domain" description="ABC transmembrane type-1" evidence="9">
    <location>
        <begin position="94"/>
        <end position="306"/>
    </location>
</feature>
<comment type="caution">
    <text evidence="10">The sequence shown here is derived from an EMBL/GenBank/DDBJ whole genome shotgun (WGS) entry which is preliminary data.</text>
</comment>
<evidence type="ECO:0000256" key="7">
    <source>
        <dbReference type="RuleBase" id="RU363032"/>
    </source>
</evidence>
<dbReference type="PANTHER" id="PTHR30193:SF37">
    <property type="entry name" value="INNER MEMBRANE ABC TRANSPORTER PERMEASE PROTEIN YCJO"/>
    <property type="match status" value="1"/>
</dbReference>
<keyword evidence="6 7" id="KW-0472">Membrane</keyword>
<name>A0A4R2HKH3_9ACTN</name>
<comment type="subcellular location">
    <subcellularLocation>
        <location evidence="1 7">Cell membrane</location>
        <topology evidence="1 7">Multi-pass membrane protein</topology>
    </subcellularLocation>
</comment>
<keyword evidence="4 7" id="KW-0812">Transmembrane</keyword>
<keyword evidence="11" id="KW-1185">Reference proteome</keyword>
<sequence length="317" mass="34968">MTALDLPVRTHPDERRTAEDSGNQQRRRRRREYGLFALLVAPNLLVIAVFAYWPIIYNAFLSLTDWNMIAARPTFVGLANYGRTLSDPAFHKTLWITVVFTGFIVAGSLVVGLALAFLFNLPLKGRGAVRTIAFAPHILSGAAVATIWLFIFDPGYGLMRALIDPFGAEPPDWMNNSDWALPGLIIVYLWKNIGFAALIYLAGLQGLPKDLDEAAAIDGASTWTRFRAIKLPLLAPITFFLLITTVIGTFQAFDVIAVMTGGGPGDATTTLSWSIYNEGFQAFNAGRAATLSIIMFVILLVVTTVQARVMERRVHYR</sequence>
<feature type="transmembrane region" description="Helical" evidence="7">
    <location>
        <begin position="94"/>
        <end position="119"/>
    </location>
</feature>
<evidence type="ECO:0000256" key="8">
    <source>
        <dbReference type="SAM" id="MobiDB-lite"/>
    </source>
</evidence>
<keyword evidence="2 7" id="KW-0813">Transport</keyword>